<sequence length="332" mass="35266">MVANRSRPVAALIGDPDQIQRVYGDAGRDRLASFTDLRPGVVTGDPAAGLAGVRWAFSTWGMPRLEADTLARLPDLEVLFYAAGTVKGFAGPMLDRGVRVVSAWKANGRPVAEFSLAQILLASKNYFGNSRSIAGPWDRGGGPPVGPGVWDTPVALLGFGAVGRMTAELLGHFRFDVRVVDPFVDDAVLDAHGARRIGMEEAFASCEVVSNHLPDLPSLRHALTRDLFASMRPGATFLNTGRGAQVDEEGLVGVLRERPDLTALLDVTAPEPPVAGSPLYDLPNAHLSSHIAGSLGREVRRLSETVLDEAEALLGGGALQHEIHAAMLDTMA</sequence>
<dbReference type="InterPro" id="IPR006140">
    <property type="entry name" value="D-isomer_DH_NAD-bd"/>
</dbReference>
<dbReference type="Pfam" id="PF02826">
    <property type="entry name" value="2-Hacid_dh_C"/>
    <property type="match status" value="1"/>
</dbReference>
<dbReference type="RefSeq" id="WP_014435429.1">
    <property type="nucleotide sequence ID" value="NC_017080.1"/>
</dbReference>
<dbReference type="AlphaFoldDB" id="I0IAC1"/>
<keyword evidence="5" id="KW-1185">Reference proteome</keyword>
<dbReference type="eggNOG" id="COG0111">
    <property type="taxonomic scope" value="Bacteria"/>
</dbReference>
<dbReference type="Proteomes" id="UP000007881">
    <property type="component" value="Chromosome"/>
</dbReference>
<dbReference type="Gene3D" id="3.40.50.720">
    <property type="entry name" value="NAD(P)-binding Rossmann-like Domain"/>
    <property type="match status" value="2"/>
</dbReference>
<reference evidence="4 5" key="1">
    <citation type="submission" date="2012-02" db="EMBL/GenBank/DDBJ databases">
        <title>Complete genome sequence of Phycisphaera mikurensis NBRC 102666.</title>
        <authorList>
            <person name="Ankai A."/>
            <person name="Hosoyama A."/>
            <person name="Terui Y."/>
            <person name="Sekine M."/>
            <person name="Fukai R."/>
            <person name="Kato Y."/>
            <person name="Nakamura S."/>
            <person name="Yamada-Narita S."/>
            <person name="Kawakoshi A."/>
            <person name="Fukunaga Y."/>
            <person name="Yamazaki S."/>
            <person name="Fujita N."/>
        </authorList>
    </citation>
    <scope>NUCLEOTIDE SEQUENCE [LARGE SCALE GENOMIC DNA]</scope>
    <source>
        <strain evidence="5">NBRC 102666 / KCTC 22515 / FYK2301M01</strain>
    </source>
</reference>
<evidence type="ECO:0000313" key="4">
    <source>
        <dbReference type="EMBL" id="BAM02209.1"/>
    </source>
</evidence>
<evidence type="ECO:0000256" key="1">
    <source>
        <dbReference type="ARBA" id="ARBA00023002"/>
    </source>
</evidence>
<dbReference type="CDD" id="cd12167">
    <property type="entry name" value="2-Hacid_dh_8"/>
    <property type="match status" value="1"/>
</dbReference>
<dbReference type="PANTHER" id="PTHR10996:SF178">
    <property type="entry name" value="2-HYDROXYACID DEHYDROGENASE YGL185C-RELATED"/>
    <property type="match status" value="1"/>
</dbReference>
<dbReference type="OrthoDB" id="277029at2"/>
<dbReference type="KEGG" id="phm:PSMK_00500"/>
<dbReference type="GO" id="GO:0051287">
    <property type="term" value="F:NAD binding"/>
    <property type="evidence" value="ECO:0007669"/>
    <property type="project" value="InterPro"/>
</dbReference>
<dbReference type="EMBL" id="AP012338">
    <property type="protein sequence ID" value="BAM02209.1"/>
    <property type="molecule type" value="Genomic_DNA"/>
</dbReference>
<dbReference type="GO" id="GO:0005829">
    <property type="term" value="C:cytosol"/>
    <property type="evidence" value="ECO:0007669"/>
    <property type="project" value="TreeGrafter"/>
</dbReference>
<accession>I0IAC1</accession>
<evidence type="ECO:0000256" key="2">
    <source>
        <dbReference type="ARBA" id="ARBA00023027"/>
    </source>
</evidence>
<dbReference type="InterPro" id="IPR036291">
    <property type="entry name" value="NAD(P)-bd_dom_sf"/>
</dbReference>
<name>I0IAC1_PHYMF</name>
<feature type="domain" description="D-isomer specific 2-hydroxyacid dehydrogenase NAD-binding" evidence="3">
    <location>
        <begin position="135"/>
        <end position="292"/>
    </location>
</feature>
<evidence type="ECO:0000259" key="3">
    <source>
        <dbReference type="Pfam" id="PF02826"/>
    </source>
</evidence>
<dbReference type="GO" id="GO:0030267">
    <property type="term" value="F:glyoxylate reductase (NADPH) activity"/>
    <property type="evidence" value="ECO:0007669"/>
    <property type="project" value="TreeGrafter"/>
</dbReference>
<gene>
    <name evidence="4" type="ordered locus">PSMK_00500</name>
</gene>
<dbReference type="SUPFAM" id="SSF51735">
    <property type="entry name" value="NAD(P)-binding Rossmann-fold domains"/>
    <property type="match status" value="1"/>
</dbReference>
<keyword evidence="2" id="KW-0520">NAD</keyword>
<organism evidence="4 5">
    <name type="scientific">Phycisphaera mikurensis (strain NBRC 102666 / KCTC 22515 / FYK2301M01)</name>
    <dbReference type="NCBI Taxonomy" id="1142394"/>
    <lineage>
        <taxon>Bacteria</taxon>
        <taxon>Pseudomonadati</taxon>
        <taxon>Planctomycetota</taxon>
        <taxon>Phycisphaerae</taxon>
        <taxon>Phycisphaerales</taxon>
        <taxon>Phycisphaeraceae</taxon>
        <taxon>Phycisphaera</taxon>
    </lineage>
</organism>
<dbReference type="InterPro" id="IPR050223">
    <property type="entry name" value="D-isomer_2-hydroxyacid_DH"/>
</dbReference>
<dbReference type="GO" id="GO:0016618">
    <property type="term" value="F:hydroxypyruvate reductase [NAD(P)H] activity"/>
    <property type="evidence" value="ECO:0007669"/>
    <property type="project" value="TreeGrafter"/>
</dbReference>
<keyword evidence="1" id="KW-0560">Oxidoreductase</keyword>
<dbReference type="STRING" id="1142394.PSMK_00500"/>
<dbReference type="HOGENOM" id="CLU_019796_1_3_0"/>
<proteinExistence type="predicted"/>
<protein>
    <submittedName>
        <fullName evidence="4">Putative oxidoreductase</fullName>
    </submittedName>
</protein>
<dbReference type="PANTHER" id="PTHR10996">
    <property type="entry name" value="2-HYDROXYACID DEHYDROGENASE-RELATED"/>
    <property type="match status" value="1"/>
</dbReference>
<evidence type="ECO:0000313" key="5">
    <source>
        <dbReference type="Proteomes" id="UP000007881"/>
    </source>
</evidence>